<dbReference type="OrthoDB" id="36362at2157"/>
<dbReference type="Gene3D" id="1.50.10.10">
    <property type="match status" value="1"/>
</dbReference>
<dbReference type="InterPro" id="IPR011013">
    <property type="entry name" value="Gal_mutarotase_sf_dom"/>
</dbReference>
<dbReference type="RefSeq" id="WP_089809520.1">
    <property type="nucleotide sequence ID" value="NZ_FOYT01000003.1"/>
</dbReference>
<dbReference type="STRING" id="553469.SAMN04487947_3243"/>
<accession>A0A1I6IGX2</accession>
<dbReference type="Pfam" id="PF09137">
    <property type="entry name" value="Glucodextran_N"/>
    <property type="match status" value="1"/>
</dbReference>
<dbReference type="Proteomes" id="UP000198531">
    <property type="component" value="Unassembled WGS sequence"/>
</dbReference>
<comment type="similarity">
    <text evidence="1">Belongs to the glycosyl hydrolase 15 family.</text>
</comment>
<evidence type="ECO:0000259" key="2">
    <source>
        <dbReference type="Pfam" id="PF00723"/>
    </source>
</evidence>
<keyword evidence="5" id="KW-1185">Reference proteome</keyword>
<name>A0A1I6IGX2_9EURY</name>
<gene>
    <name evidence="4" type="ORF">SAMN04487947_3243</name>
</gene>
<evidence type="ECO:0000256" key="1">
    <source>
        <dbReference type="ARBA" id="ARBA00006188"/>
    </source>
</evidence>
<evidence type="ECO:0000259" key="3">
    <source>
        <dbReference type="Pfam" id="PF09137"/>
    </source>
</evidence>
<dbReference type="SUPFAM" id="SSF48208">
    <property type="entry name" value="Six-hairpin glycosidases"/>
    <property type="match status" value="1"/>
</dbReference>
<dbReference type="Gene3D" id="2.70.98.10">
    <property type="match status" value="1"/>
</dbReference>
<dbReference type="InterPro" id="IPR012341">
    <property type="entry name" value="6hp_glycosidase-like_sf"/>
</dbReference>
<dbReference type="InterPro" id="IPR011613">
    <property type="entry name" value="GH15-like"/>
</dbReference>
<dbReference type="InterPro" id="IPR014718">
    <property type="entry name" value="GH-type_carb-bd"/>
</dbReference>
<dbReference type="SUPFAM" id="SSF74650">
    <property type="entry name" value="Galactose mutarotase-like"/>
    <property type="match status" value="1"/>
</dbReference>
<evidence type="ECO:0000313" key="5">
    <source>
        <dbReference type="Proteomes" id="UP000198531"/>
    </source>
</evidence>
<feature type="domain" description="Glucodextranase N-terminal" evidence="3">
    <location>
        <begin position="48"/>
        <end position="293"/>
    </location>
</feature>
<evidence type="ECO:0000313" key="4">
    <source>
        <dbReference type="EMBL" id="SFR66002.1"/>
    </source>
</evidence>
<dbReference type="Pfam" id="PF00723">
    <property type="entry name" value="Glyco_hydro_15"/>
    <property type="match status" value="1"/>
</dbReference>
<dbReference type="InterPro" id="IPR015220">
    <property type="entry name" value="Glucodextranase_N"/>
</dbReference>
<dbReference type="PANTHER" id="PTHR31616">
    <property type="entry name" value="TREHALASE"/>
    <property type="match status" value="1"/>
</dbReference>
<dbReference type="AlphaFoldDB" id="A0A1I6IGX2"/>
<dbReference type="GO" id="GO:0030246">
    <property type="term" value="F:carbohydrate binding"/>
    <property type="evidence" value="ECO:0007669"/>
    <property type="project" value="InterPro"/>
</dbReference>
<reference evidence="5" key="1">
    <citation type="submission" date="2016-10" db="EMBL/GenBank/DDBJ databases">
        <authorList>
            <person name="Varghese N."/>
            <person name="Submissions S."/>
        </authorList>
    </citation>
    <scope>NUCLEOTIDE SEQUENCE [LARGE SCALE GENOMIC DNA]</scope>
    <source>
        <strain evidence="5">CGMCC 1.7736</strain>
    </source>
</reference>
<dbReference type="GO" id="GO:0005975">
    <property type="term" value="P:carbohydrate metabolic process"/>
    <property type="evidence" value="ECO:0007669"/>
    <property type="project" value="InterPro"/>
</dbReference>
<organism evidence="4 5">
    <name type="scientific">Halogeometricum rufum</name>
    <dbReference type="NCBI Taxonomy" id="553469"/>
    <lineage>
        <taxon>Archaea</taxon>
        <taxon>Methanobacteriati</taxon>
        <taxon>Methanobacteriota</taxon>
        <taxon>Stenosarchaea group</taxon>
        <taxon>Halobacteria</taxon>
        <taxon>Halobacteriales</taxon>
        <taxon>Haloferacaceae</taxon>
        <taxon>Halogeometricum</taxon>
    </lineage>
</organism>
<protein>
    <submittedName>
        <fullName evidence="4">Glucoamylase (Glucan-1,4-alpha-glucosidase), GH15 family</fullName>
    </submittedName>
</protein>
<dbReference type="GO" id="GO:0004553">
    <property type="term" value="F:hydrolase activity, hydrolyzing O-glycosyl compounds"/>
    <property type="evidence" value="ECO:0007669"/>
    <property type="project" value="UniProtKB-ARBA"/>
</dbReference>
<dbReference type="InterPro" id="IPR008928">
    <property type="entry name" value="6-hairpin_glycosidase_sf"/>
</dbReference>
<proteinExistence type="inferred from homology"/>
<dbReference type="PANTHER" id="PTHR31616:SF0">
    <property type="entry name" value="GLUCAN 1,4-ALPHA-GLUCOSIDASE"/>
    <property type="match status" value="1"/>
</dbReference>
<dbReference type="EMBL" id="FOYT01000003">
    <property type="protein sequence ID" value="SFR66002.1"/>
    <property type="molecule type" value="Genomic_DNA"/>
</dbReference>
<feature type="domain" description="GH15-like" evidence="2">
    <location>
        <begin position="307"/>
        <end position="607"/>
    </location>
</feature>
<sequence length="682" mass="76257">MSYEEYVVRQPSDKDAIVSAPLGEGMEVLATVNQYAQVDDRGWNGALVEETSAFRLDIEQFYDMHTLLWDEACGQTLDVRNDAVESSVDYESSRVPEVHLYNAFEFDDGTTATLDQDVLVTPDTAALFVQNRARFSAPSNRTIFTLFGLGIHDGTGSDDVDEAYVVHDHGYDFVVAHDSGRYLAIAQRRPSTGRTTFDGHRVGRQGVTTGADKSAWQDIYEENEGRITENDRLEGKVDAGFGLSVGDDTDVRWVTAIGFGHSEQSAIEHALTSMWNGYHAERSTFAAVWESWHENNAQSPVDDAYATAMYEMSLTSMKCAQDRRGGIIAGAFKPKEFAYRFVWPRDLVADIQAFLSAGAVVEALEALDWLSHAQITDDVTDRRGIERRGTWWQNYYGNLDPHWVELQLDQVGGPIYAHWLCWRQTGDDSVLDAYYRTSRLAADFLLGWGEEFPRKHQDPWEEVWGHSTEGSAAAIAGLRSMAELAEAAGDEEYAARCRDRASAWASNFEAHCFKRDALLGDHYVTADDPETTESPAADRRPDAAAFMAYWPWNVVDADSEAMRSTVSHADDARWRASRNPCVGRYPGDDYTPTGRDEDGGWPLCEAYADVVRWQSGVDEDAVADYVFDDSRAWRTAAGLLPERVDGDGRVRWNSNLQWSQAMYVLLAESHARGKPFGFAPGE</sequence>